<dbReference type="RefSeq" id="WP_039000610.1">
    <property type="nucleotide sequence ID" value="NZ_CP014327.1"/>
</dbReference>
<evidence type="ECO:0000313" key="2">
    <source>
        <dbReference type="Proteomes" id="UP000070371"/>
    </source>
</evidence>
<proteinExistence type="predicted"/>
<reference evidence="1 2" key="1">
    <citation type="submission" date="2016-02" db="EMBL/GenBank/DDBJ databases">
        <title>Complete genome sequence of Halocynthiibacter arcticus PAMC 20958t from arctic marine sediment.</title>
        <authorList>
            <person name="Lee Y.M."/>
            <person name="Baek K."/>
            <person name="Lee H.K."/>
            <person name="Shin S.C."/>
        </authorList>
    </citation>
    <scope>NUCLEOTIDE SEQUENCE [LARGE SCALE GENOMIC DNA]</scope>
    <source>
        <strain evidence="1">PAMC 20958</strain>
    </source>
</reference>
<dbReference type="STRING" id="1579316.RC74_19315"/>
<evidence type="ECO:0008006" key="3">
    <source>
        <dbReference type="Google" id="ProtNLM"/>
    </source>
</evidence>
<sequence length="90" mass="9791">MATKAELEAELAQLRKALSEIKNVTSQEDVQTDTAATQADASGLFEEGEFAGLFHQALEDLETLPHRKPVLTALGIFFVGYLFGRSGHRG</sequence>
<dbReference type="KEGG" id="hat:RC74_19315"/>
<gene>
    <name evidence="1" type="ORF">RC74_19315</name>
</gene>
<dbReference type="Proteomes" id="UP000070371">
    <property type="component" value="Chromosome"/>
</dbReference>
<name>A0A126V5Z0_9RHOB</name>
<dbReference type="EMBL" id="CP014327">
    <property type="protein sequence ID" value="AML53119.1"/>
    <property type="molecule type" value="Genomic_DNA"/>
</dbReference>
<dbReference type="OrthoDB" id="7709324at2"/>
<accession>A0A126V5Z0</accession>
<dbReference type="AlphaFoldDB" id="A0A126V5Z0"/>
<protein>
    <recommendedName>
        <fullName evidence="3">DUF3618 domain-containing protein</fullName>
    </recommendedName>
</protein>
<organism evidence="1 2">
    <name type="scientific">Falsihalocynthiibacter arcticus</name>
    <dbReference type="NCBI Taxonomy" id="1579316"/>
    <lineage>
        <taxon>Bacteria</taxon>
        <taxon>Pseudomonadati</taxon>
        <taxon>Pseudomonadota</taxon>
        <taxon>Alphaproteobacteria</taxon>
        <taxon>Rhodobacterales</taxon>
        <taxon>Roseobacteraceae</taxon>
        <taxon>Falsihalocynthiibacter</taxon>
    </lineage>
</organism>
<evidence type="ECO:0000313" key="1">
    <source>
        <dbReference type="EMBL" id="AML53119.1"/>
    </source>
</evidence>
<keyword evidence="2" id="KW-1185">Reference proteome</keyword>